<comment type="function">
    <text evidence="6">Part of the phosphoribosylformylglycinamidine synthase complex involved in the purines biosynthetic pathway. Catalyzes the ATP-dependent conversion of formylglycinamide ribonucleotide (FGAR) and glutamine to yield formylglycinamidine ribonucleotide (FGAM) and glutamate. The FGAM synthase complex is composed of three subunits. PurQ produces an ammonia molecule by converting glutamine to glutamate. PurL transfers the ammonia molecule to FGAR to form FGAM in an ATP-dependent manner. PurS interacts with PurQ and PurL and is thought to assist in the transfer of the ammonia molecule from PurQ to PurL.</text>
</comment>
<dbReference type="HAMAP" id="MF_01926">
    <property type="entry name" value="PurS"/>
    <property type="match status" value="1"/>
</dbReference>
<evidence type="ECO:0000256" key="5">
    <source>
        <dbReference type="ARBA" id="ARBA00022840"/>
    </source>
</evidence>
<dbReference type="Gene3D" id="3.30.1280.10">
    <property type="entry name" value="Phosphoribosylformylglycinamidine synthase subunit PurS"/>
    <property type="match status" value="1"/>
</dbReference>
<comment type="subunit">
    <text evidence="6">Part of the FGAM synthase complex composed of 1 PurL, 1 PurQ and 2 PurS subunits.</text>
</comment>
<dbReference type="PANTHER" id="PTHR34696:SF1">
    <property type="entry name" value="PHOSPHORIBOSYLFORMYLGLYCINAMIDINE SYNTHASE SUBUNIT PURS"/>
    <property type="match status" value="1"/>
</dbReference>
<dbReference type="NCBIfam" id="NF004630">
    <property type="entry name" value="PRK05974.1"/>
    <property type="match status" value="1"/>
</dbReference>
<protein>
    <recommendedName>
        <fullName evidence="6">Phosphoribosylformylglycinamidine synthase subunit PurS</fullName>
        <shortName evidence="6">FGAM synthase</shortName>
        <ecNumber evidence="6">6.3.5.3</ecNumber>
    </recommendedName>
    <alternativeName>
        <fullName evidence="6">Formylglycinamide ribonucleotide amidotransferase subunit III</fullName>
        <shortName evidence="6">FGAR amidotransferase III</shortName>
        <shortName evidence="6">FGAR-AT III</shortName>
    </alternativeName>
    <alternativeName>
        <fullName evidence="6">Phosphoribosylformylglycinamidine synthase subunit III</fullName>
    </alternativeName>
</protein>
<dbReference type="InterPro" id="IPR003850">
    <property type="entry name" value="PurS"/>
</dbReference>
<keyword evidence="3 6" id="KW-0547">Nucleotide-binding</keyword>
<dbReference type="GO" id="GO:0005524">
    <property type="term" value="F:ATP binding"/>
    <property type="evidence" value="ECO:0007669"/>
    <property type="project" value="UniProtKB-UniRule"/>
</dbReference>
<evidence type="ECO:0000256" key="6">
    <source>
        <dbReference type="HAMAP-Rule" id="MF_01926"/>
    </source>
</evidence>
<evidence type="ECO:0000256" key="3">
    <source>
        <dbReference type="ARBA" id="ARBA00022741"/>
    </source>
</evidence>
<proteinExistence type="inferred from homology"/>
<dbReference type="STRING" id="571932.SAMN05421743_11037"/>
<dbReference type="EMBL" id="FNQR01000010">
    <property type="protein sequence ID" value="SEA90193.1"/>
    <property type="molecule type" value="Genomic_DNA"/>
</dbReference>
<dbReference type="PANTHER" id="PTHR34696">
    <property type="entry name" value="PHOSPHORIBOSYLFORMYLGLYCINAMIDINE SYNTHASE SUBUNIT PURS"/>
    <property type="match status" value="1"/>
</dbReference>
<evidence type="ECO:0000313" key="8">
    <source>
        <dbReference type="Proteomes" id="UP000198584"/>
    </source>
</evidence>
<dbReference type="InterPro" id="IPR036604">
    <property type="entry name" value="PurS-like_sf"/>
</dbReference>
<reference evidence="7 8" key="1">
    <citation type="submission" date="2016-10" db="EMBL/GenBank/DDBJ databases">
        <authorList>
            <person name="de Groot N.N."/>
        </authorList>
    </citation>
    <scope>NUCLEOTIDE SEQUENCE [LARGE SCALE GENOMIC DNA]</scope>
    <source>
        <strain evidence="7 8">CCM7597</strain>
    </source>
</reference>
<dbReference type="GO" id="GO:0006189">
    <property type="term" value="P:'de novo' IMP biosynthetic process"/>
    <property type="evidence" value="ECO:0007669"/>
    <property type="project" value="UniProtKB-UniRule"/>
</dbReference>
<sequence>MRKVKVYITLKEGVLDPQGKAVKNSLNTLDYANVNEVRVGKYMEVMMEDAENLEAQVEEMCEKLLANPVIEDYSYQIEEVIA</sequence>
<comment type="catalytic activity">
    <reaction evidence="6">
        <text>N(2)-formyl-N(1)-(5-phospho-beta-D-ribosyl)glycinamide + L-glutamine + ATP + H2O = 2-formamido-N(1)-(5-O-phospho-beta-D-ribosyl)acetamidine + L-glutamate + ADP + phosphate + H(+)</text>
        <dbReference type="Rhea" id="RHEA:17129"/>
        <dbReference type="ChEBI" id="CHEBI:15377"/>
        <dbReference type="ChEBI" id="CHEBI:15378"/>
        <dbReference type="ChEBI" id="CHEBI:29985"/>
        <dbReference type="ChEBI" id="CHEBI:30616"/>
        <dbReference type="ChEBI" id="CHEBI:43474"/>
        <dbReference type="ChEBI" id="CHEBI:58359"/>
        <dbReference type="ChEBI" id="CHEBI:147286"/>
        <dbReference type="ChEBI" id="CHEBI:147287"/>
        <dbReference type="ChEBI" id="CHEBI:456216"/>
        <dbReference type="EC" id="6.3.5.3"/>
    </reaction>
</comment>
<gene>
    <name evidence="6" type="primary">purS</name>
    <name evidence="7" type="ORF">SAMN05421743_11037</name>
</gene>
<dbReference type="RefSeq" id="WP_093045366.1">
    <property type="nucleotide sequence ID" value="NZ_FNQR01000010.1"/>
</dbReference>
<dbReference type="AlphaFoldDB" id="A0A1H4EYT6"/>
<evidence type="ECO:0000256" key="4">
    <source>
        <dbReference type="ARBA" id="ARBA00022755"/>
    </source>
</evidence>
<keyword evidence="8" id="KW-1185">Reference proteome</keyword>
<dbReference type="GO" id="GO:0005737">
    <property type="term" value="C:cytoplasm"/>
    <property type="evidence" value="ECO:0007669"/>
    <property type="project" value="UniProtKB-SubCell"/>
</dbReference>
<comment type="subcellular location">
    <subcellularLocation>
        <location evidence="6">Cytoplasm</location>
    </subcellularLocation>
</comment>
<evidence type="ECO:0000256" key="1">
    <source>
        <dbReference type="ARBA" id="ARBA00022490"/>
    </source>
</evidence>
<keyword evidence="5 6" id="KW-0067">ATP-binding</keyword>
<keyword evidence="4 6" id="KW-0658">Purine biosynthesis</keyword>
<dbReference type="OrthoDB" id="9799101at2"/>
<dbReference type="SUPFAM" id="SSF82697">
    <property type="entry name" value="PurS-like"/>
    <property type="match status" value="1"/>
</dbReference>
<keyword evidence="1 6" id="KW-0963">Cytoplasm</keyword>
<accession>A0A1H4EYT6</accession>
<comment type="pathway">
    <text evidence="6">Purine metabolism; IMP biosynthesis via de novo pathway; 5-amino-1-(5-phospho-D-ribosyl)imidazole from N(2)-formyl-N(1)-(5-phospho-D-ribosyl)glycinamide: step 1/2.</text>
</comment>
<dbReference type="GO" id="GO:0004642">
    <property type="term" value="F:phosphoribosylformylglycinamidine synthase activity"/>
    <property type="evidence" value="ECO:0007669"/>
    <property type="project" value="UniProtKB-UniRule"/>
</dbReference>
<keyword evidence="2 6" id="KW-0436">Ligase</keyword>
<dbReference type="Proteomes" id="UP000198584">
    <property type="component" value="Unassembled WGS sequence"/>
</dbReference>
<evidence type="ECO:0000256" key="2">
    <source>
        <dbReference type="ARBA" id="ARBA00022598"/>
    </source>
</evidence>
<comment type="similarity">
    <text evidence="6">Belongs to the PurS family.</text>
</comment>
<dbReference type="NCBIfam" id="TIGR00302">
    <property type="entry name" value="phosphoribosylformylglycinamidine synthase subunit PurS"/>
    <property type="match status" value="1"/>
</dbReference>
<dbReference type="UniPathway" id="UPA00074">
    <property type="reaction ID" value="UER00128"/>
</dbReference>
<organism evidence="7 8">
    <name type="scientific">Thalassobacillus cyri</name>
    <dbReference type="NCBI Taxonomy" id="571932"/>
    <lineage>
        <taxon>Bacteria</taxon>
        <taxon>Bacillati</taxon>
        <taxon>Bacillota</taxon>
        <taxon>Bacilli</taxon>
        <taxon>Bacillales</taxon>
        <taxon>Bacillaceae</taxon>
        <taxon>Thalassobacillus</taxon>
    </lineage>
</organism>
<name>A0A1H4EYT6_9BACI</name>
<dbReference type="Pfam" id="PF02700">
    <property type="entry name" value="PurS"/>
    <property type="match status" value="1"/>
</dbReference>
<dbReference type="EC" id="6.3.5.3" evidence="6"/>
<evidence type="ECO:0000313" key="7">
    <source>
        <dbReference type="EMBL" id="SEA90193.1"/>
    </source>
</evidence>